<evidence type="ECO:0000256" key="3">
    <source>
        <dbReference type="ARBA" id="ARBA00022989"/>
    </source>
</evidence>
<evidence type="ECO:0000256" key="2">
    <source>
        <dbReference type="ARBA" id="ARBA00022692"/>
    </source>
</evidence>
<dbReference type="KEGG" id="hara:AArcS_2681"/>
<evidence type="ECO:0000256" key="1">
    <source>
        <dbReference type="ARBA" id="ARBA00004370"/>
    </source>
</evidence>
<feature type="transmembrane region" description="Helical" evidence="5">
    <location>
        <begin position="204"/>
        <end position="226"/>
    </location>
</feature>
<dbReference type="Proteomes" id="UP000663586">
    <property type="component" value="Chromosome"/>
</dbReference>
<organism evidence="6 7">
    <name type="scientific">Natranaeroarchaeum sulfidigenes</name>
    <dbReference type="NCBI Taxonomy" id="2784880"/>
    <lineage>
        <taxon>Archaea</taxon>
        <taxon>Methanobacteriati</taxon>
        <taxon>Methanobacteriota</taxon>
        <taxon>Stenosarchaea group</taxon>
        <taxon>Halobacteria</taxon>
        <taxon>Halobacteriales</taxon>
        <taxon>Natronoarchaeaceae</taxon>
        <taxon>Natranaeroarchaeum</taxon>
    </lineage>
</organism>
<dbReference type="NCBIfam" id="TIGR02228">
    <property type="entry name" value="sigpep_I_arch"/>
    <property type="match status" value="1"/>
</dbReference>
<name>A0A897MTS1_9EURY</name>
<dbReference type="GO" id="GO:0006465">
    <property type="term" value="P:signal peptide processing"/>
    <property type="evidence" value="ECO:0007669"/>
    <property type="project" value="InterPro"/>
</dbReference>
<evidence type="ECO:0000313" key="6">
    <source>
        <dbReference type="EMBL" id="QSG03877.1"/>
    </source>
</evidence>
<accession>A0A897MTS1</accession>
<keyword evidence="2 5" id="KW-0812">Transmembrane</keyword>
<reference evidence="6" key="1">
    <citation type="submission" date="2020-11" db="EMBL/GenBank/DDBJ databases">
        <title>Carbohydrate-dependent, anaerobic sulfur respiration: A novel catabolism in halophilic archaea.</title>
        <authorList>
            <person name="Sorokin D.Y."/>
            <person name="Messina E."/>
            <person name="Smedile F."/>
            <person name="La Cono V."/>
            <person name="Hallsworth J.E."/>
            <person name="Yakimov M.M."/>
        </authorList>
    </citation>
    <scope>NUCLEOTIDE SEQUENCE</scope>
    <source>
        <strain evidence="6">AArc-S</strain>
    </source>
</reference>
<dbReference type="EMBL" id="CP064786">
    <property type="protein sequence ID" value="QSG03877.1"/>
    <property type="molecule type" value="Genomic_DNA"/>
</dbReference>
<evidence type="ECO:0000313" key="7">
    <source>
        <dbReference type="Proteomes" id="UP000663586"/>
    </source>
</evidence>
<keyword evidence="7" id="KW-1185">Reference proteome</keyword>
<dbReference type="GO" id="GO:0004252">
    <property type="term" value="F:serine-type endopeptidase activity"/>
    <property type="evidence" value="ECO:0007669"/>
    <property type="project" value="InterPro"/>
</dbReference>
<feature type="transmembrane region" description="Helical" evidence="5">
    <location>
        <begin position="335"/>
        <end position="359"/>
    </location>
</feature>
<keyword evidence="4 5" id="KW-0472">Membrane</keyword>
<dbReference type="InterPro" id="IPR001733">
    <property type="entry name" value="Peptidase_S26B"/>
</dbReference>
<dbReference type="AlphaFoldDB" id="A0A897MTS1"/>
<keyword evidence="3 5" id="KW-1133">Transmembrane helix</keyword>
<dbReference type="InterPro" id="IPR036286">
    <property type="entry name" value="LexA/Signal_pep-like_sf"/>
</dbReference>
<protein>
    <submittedName>
        <fullName evidence="6">Signal peptidase I</fullName>
    </submittedName>
</protein>
<feature type="transmembrane region" description="Helical" evidence="5">
    <location>
        <begin position="163"/>
        <end position="183"/>
    </location>
</feature>
<dbReference type="CDD" id="cd06530">
    <property type="entry name" value="S26_SPase_I"/>
    <property type="match status" value="1"/>
</dbReference>
<comment type="subcellular location">
    <subcellularLocation>
        <location evidence="1">Membrane</location>
    </subcellularLocation>
</comment>
<evidence type="ECO:0000256" key="5">
    <source>
        <dbReference type="SAM" id="Phobius"/>
    </source>
</evidence>
<dbReference type="GO" id="GO:0016020">
    <property type="term" value="C:membrane"/>
    <property type="evidence" value="ECO:0007669"/>
    <property type="project" value="UniProtKB-SubCell"/>
</dbReference>
<dbReference type="InterPro" id="IPR019533">
    <property type="entry name" value="Peptidase_S26"/>
</dbReference>
<evidence type="ECO:0000256" key="4">
    <source>
        <dbReference type="ARBA" id="ARBA00023136"/>
    </source>
</evidence>
<gene>
    <name evidence="6" type="primary">lepB3</name>
    <name evidence="6" type="ORF">AArcS_2681</name>
</gene>
<proteinExistence type="predicted"/>
<dbReference type="RefSeq" id="WP_238477917.1">
    <property type="nucleotide sequence ID" value="NZ_CP064786.1"/>
</dbReference>
<sequence>MRSYLKTGLVVLLLLLVAALLVGQILGQPILLSYAETDSMEPTIDAGDGFVAIPGELTGEVEEGDVIVFQSEAVHGGDVTTHRVVGVTEEGYITQGDANPFTDQADGEPPVTDGQVLAKAWQVNGQIVTIPHLGTAVETVEGGVDRVQFTVASVLGLAALARVPWLAFLFLLVSAAAFLAGILDGGRRHRERGRTRSREGVYNAGVVIAVLTFVLIATAAGTMLVAGGSQEYGIVSAEFDSDRSDVILQGETAEWTVTTRNSGVLPMYVLTEPTSPGIEVEPDSQYLGQRSEANATVHVSAPPETGYYVRTVSEYRYLAVLPPAVIGALHSVHPWVAIGTISATIGAAFALPLALLFGTGTIRTRQSRRTILGGRQS</sequence>
<dbReference type="SUPFAM" id="SSF51306">
    <property type="entry name" value="LexA/Signal peptidase"/>
    <property type="match status" value="1"/>
</dbReference>
<dbReference type="GeneID" id="70686063"/>